<feature type="region of interest" description="Disordered" evidence="1">
    <location>
        <begin position="235"/>
        <end position="268"/>
    </location>
</feature>
<evidence type="ECO:0000256" key="1">
    <source>
        <dbReference type="SAM" id="MobiDB-lite"/>
    </source>
</evidence>
<keyword evidence="2" id="KW-0812">Transmembrane</keyword>
<dbReference type="Proteomes" id="UP000183376">
    <property type="component" value="Chromosome I"/>
</dbReference>
<organism evidence="3 4">
    <name type="scientific">Allokutzneria albata</name>
    <name type="common">Kibdelosporangium albatum</name>
    <dbReference type="NCBI Taxonomy" id="211114"/>
    <lineage>
        <taxon>Bacteria</taxon>
        <taxon>Bacillati</taxon>
        <taxon>Actinomycetota</taxon>
        <taxon>Actinomycetes</taxon>
        <taxon>Pseudonocardiales</taxon>
        <taxon>Pseudonocardiaceae</taxon>
        <taxon>Allokutzneria</taxon>
    </lineage>
</organism>
<feature type="transmembrane region" description="Helical" evidence="2">
    <location>
        <begin position="29"/>
        <end position="45"/>
    </location>
</feature>
<dbReference type="STRING" id="211114.SAMN04489726_8013"/>
<keyword evidence="2" id="KW-0472">Membrane</keyword>
<accession>A0A1H0DVR8</accession>
<proteinExistence type="predicted"/>
<keyword evidence="4" id="KW-1185">Reference proteome</keyword>
<evidence type="ECO:0000256" key="2">
    <source>
        <dbReference type="SAM" id="Phobius"/>
    </source>
</evidence>
<dbReference type="eggNOG" id="ENOG50348SU">
    <property type="taxonomic scope" value="Bacteria"/>
</dbReference>
<protein>
    <submittedName>
        <fullName evidence="3">Uncharacterized protein</fullName>
    </submittedName>
</protein>
<dbReference type="RefSeq" id="WP_030431953.1">
    <property type="nucleotide sequence ID" value="NZ_JOEF01000022.1"/>
</dbReference>
<dbReference type="EMBL" id="LT629701">
    <property type="protein sequence ID" value="SDN74071.1"/>
    <property type="molecule type" value="Genomic_DNA"/>
</dbReference>
<sequence>MTDVTEDVVQPAAAAAVDEPERRRQRRRLAYGAVGALLVLTAYLADRSSTNAELAGLDARADTMQQQALDSAAAARALAEQVRALGQQPVVTPPPGPTVPPVQPAAARGITGTSITSDGRLLVSYTDGRTEDKGVIVRTGQPGVGVAGTEIVDGALVLRYSDGRTEVVGRVVGRDGRGIVSISAASGRLVVTYTDATTTDLGPLPPGPAGADGRGIRSARTDSCRWLITYTTGETEDAGPACTTETVTAPRPTRPSSTSRAPTTTPER</sequence>
<dbReference type="AlphaFoldDB" id="A0A1H0DVR8"/>
<feature type="compositionally biased region" description="Low complexity" evidence="1">
    <location>
        <begin position="248"/>
        <end position="268"/>
    </location>
</feature>
<name>A0A1H0DVR8_ALLAB</name>
<reference evidence="3 4" key="1">
    <citation type="submission" date="2016-10" db="EMBL/GenBank/DDBJ databases">
        <authorList>
            <person name="de Groot N.N."/>
        </authorList>
    </citation>
    <scope>NUCLEOTIDE SEQUENCE [LARGE SCALE GENOMIC DNA]</scope>
    <source>
        <strain evidence="3 4">DSM 44149</strain>
    </source>
</reference>
<gene>
    <name evidence="3" type="ORF">SAMN04489726_8013</name>
</gene>
<evidence type="ECO:0000313" key="3">
    <source>
        <dbReference type="EMBL" id="SDN74071.1"/>
    </source>
</evidence>
<keyword evidence="2" id="KW-1133">Transmembrane helix</keyword>
<evidence type="ECO:0000313" key="4">
    <source>
        <dbReference type="Proteomes" id="UP000183376"/>
    </source>
</evidence>